<dbReference type="RefSeq" id="XP_013917408.1">
    <property type="nucleotide sequence ID" value="XM_014061933.1"/>
</dbReference>
<accession>A0A6I9Y2Q7</accession>
<evidence type="ECO:0000313" key="2">
    <source>
        <dbReference type="RefSeq" id="XP_013917408.1"/>
    </source>
</evidence>
<sequence>MAVKSPLLYKEGTSCSTGMVMGGASQVTKGSSLVEGSQHNTVRGRRSPRHTCRPQRCTWWLPEKDVVLYTSICNAASICNASWRLLEAFGLLHRHLEPYLRGLGLLEEWTQPVGRCCPGGLRERAGALLRTVLFFAPPTDFHEATHHFYGRSFRIYMWQRGSGAEEEAGGGGCGCGEECCWCPLVVEQFQQLNAILYELNLLERVSADAVTHVLHKMIEERVEWRCQGECERSFLTEFQEWIEKVIGWLSRVFLQESARASLPSSPLKLLLLPICQLEHQGALQHHPQFPGVEACSGRPEVFPGKDESAAAAPDLPEKRLGTTAAPSRSEHLDIITLYILAIKALRELDCLCFAASRMAF</sequence>
<dbReference type="GO" id="GO:0005680">
    <property type="term" value="C:anaphase-promoting complex"/>
    <property type="evidence" value="ECO:0007669"/>
    <property type="project" value="TreeGrafter"/>
</dbReference>
<dbReference type="OrthoDB" id="5581181at2759"/>
<dbReference type="GO" id="GO:0070979">
    <property type="term" value="P:protein K11-linked ubiquitination"/>
    <property type="evidence" value="ECO:0007669"/>
    <property type="project" value="TreeGrafter"/>
</dbReference>
<reference evidence="2" key="1">
    <citation type="submission" date="2025-08" db="UniProtKB">
        <authorList>
            <consortium name="RefSeq"/>
        </authorList>
    </citation>
    <scope>IDENTIFICATION</scope>
    <source>
        <tissue evidence="2">Skeletal muscle</tissue>
    </source>
</reference>
<organism evidence="1 2">
    <name type="scientific">Thamnophis sirtalis</name>
    <dbReference type="NCBI Taxonomy" id="35019"/>
    <lineage>
        <taxon>Eukaryota</taxon>
        <taxon>Metazoa</taxon>
        <taxon>Chordata</taxon>
        <taxon>Craniata</taxon>
        <taxon>Vertebrata</taxon>
        <taxon>Euteleostomi</taxon>
        <taxon>Lepidosauria</taxon>
        <taxon>Squamata</taxon>
        <taxon>Bifurcata</taxon>
        <taxon>Unidentata</taxon>
        <taxon>Episquamata</taxon>
        <taxon>Toxicofera</taxon>
        <taxon>Serpentes</taxon>
        <taxon>Colubroidea</taxon>
        <taxon>Colubridae</taxon>
        <taxon>Natricinae</taxon>
        <taxon>Thamnophis</taxon>
    </lineage>
</organism>
<proteinExistence type="predicted"/>
<dbReference type="PANTHER" id="PTHR45957:SF1">
    <property type="entry name" value="ANAPHASE-PROMOTING COMPLEX SUBUNIT 2"/>
    <property type="match status" value="1"/>
</dbReference>
<dbReference type="PANTHER" id="PTHR45957">
    <property type="entry name" value="ANAPHASE-PROMOTING COMPLEX SUBUNIT 2"/>
    <property type="match status" value="1"/>
</dbReference>
<keyword evidence="1" id="KW-1185">Reference proteome</keyword>
<protein>
    <submittedName>
        <fullName evidence="2">Anaphase-promoting complex subunit 2-like</fullName>
    </submittedName>
</protein>
<gene>
    <name evidence="2" type="primary">LOC106545392</name>
</gene>
<dbReference type="GeneID" id="106545392"/>
<dbReference type="AlphaFoldDB" id="A0A6I9Y2Q7"/>
<dbReference type="InterPro" id="IPR044554">
    <property type="entry name" value="ANAPC2"/>
</dbReference>
<dbReference type="Proteomes" id="UP000504617">
    <property type="component" value="Unplaced"/>
</dbReference>
<evidence type="ECO:0000313" key="1">
    <source>
        <dbReference type="Proteomes" id="UP000504617"/>
    </source>
</evidence>
<dbReference type="KEGG" id="tsr:106545392"/>
<dbReference type="GO" id="GO:0007091">
    <property type="term" value="P:metaphase/anaphase transition of mitotic cell cycle"/>
    <property type="evidence" value="ECO:0007669"/>
    <property type="project" value="TreeGrafter"/>
</dbReference>
<name>A0A6I9Y2Q7_9SAUR</name>